<evidence type="ECO:0000256" key="9">
    <source>
        <dbReference type="PROSITE-ProRule" id="PRU00027"/>
    </source>
</evidence>
<dbReference type="EMBL" id="CP111014">
    <property type="protein sequence ID" value="WAR00537.1"/>
    <property type="molecule type" value="Genomic_DNA"/>
</dbReference>
<comment type="subcellular location">
    <subcellularLocation>
        <location evidence="1">Nucleus</location>
    </subcellularLocation>
</comment>
<dbReference type="Pfam" id="PF05699">
    <property type="entry name" value="Dimer_Tnp_hAT"/>
    <property type="match status" value="1"/>
</dbReference>
<dbReference type="SUPFAM" id="SSF53098">
    <property type="entry name" value="Ribonuclease H-like"/>
    <property type="match status" value="1"/>
</dbReference>
<keyword evidence="7" id="KW-0804">Transcription</keyword>
<evidence type="ECO:0000256" key="8">
    <source>
        <dbReference type="ARBA" id="ARBA00023242"/>
    </source>
</evidence>
<evidence type="ECO:0000313" key="13">
    <source>
        <dbReference type="Proteomes" id="UP001164746"/>
    </source>
</evidence>
<dbReference type="InterPro" id="IPR012337">
    <property type="entry name" value="RNaseH-like_sf"/>
</dbReference>
<keyword evidence="8" id="KW-0539">Nucleus</keyword>
<dbReference type="PROSITE" id="PS50808">
    <property type="entry name" value="ZF_BED"/>
    <property type="match status" value="1"/>
</dbReference>
<evidence type="ECO:0000259" key="11">
    <source>
        <dbReference type="PROSITE" id="PS50808"/>
    </source>
</evidence>
<name>A0ABY7DVA2_MYAAR</name>
<dbReference type="Proteomes" id="UP001164746">
    <property type="component" value="Chromosome 3"/>
</dbReference>
<evidence type="ECO:0000256" key="7">
    <source>
        <dbReference type="ARBA" id="ARBA00023163"/>
    </source>
</evidence>
<sequence length="632" mass="70639">MAAPDSPTSAASEELLPELFAYPGGKTKSIAWKYFKFRKQENGDLELRKAVCVVCGKEYANKGNTTNLLSHLNLEHKHLMVVPPTDKTQPRIASIFKQTAVAGGGKLSKEKEERYTIPSKKSVVKSLEGKMEEMKKKIIKEVAGQQVSLTHDGWTSISTQSFDTVTCHMINDDWELRSAVLQTKKIEGQHTSENIAANLKQTIECSGLTPAVITTDNAANEKKAVSLLGLTRFGCFGHRLNLAVKKSLQLPLVSELLKKGRHLVTFFHKSSSASDLMMKKQKIVFSSSPQLIGHRLIMDCPTRWNSTQEMIRRLLEQMPVLMNVASDHDNQSISKSAISTIKANVYTFEEQGILQDIVRILENFNKATKVLCAENSPSIQNVCAVTKKLTMCISSTVDENETVQSLKEVLLSELEKRTEYEDIPLLGAVLNPDTKGLTFLTNEEKDRTLSLLKNKAYDMSVMVKKEKNDPDAATAGQEANIPELPNLPELPNVPAVPDNDGQELSIEDEPASKKAKVMCSDYMDWLSDVIVVGESSVPVVDLVQEELNRYLLSERRATDSKLTLLQWWKENEFQFPRLAKIAKSVLAVPASSVPSERVFSLAGNIVSKKRARMKPELVDMLIFLKMNRKLYW</sequence>
<proteinExistence type="predicted"/>
<keyword evidence="5" id="KW-0805">Transcription regulation</keyword>
<evidence type="ECO:0000256" key="4">
    <source>
        <dbReference type="ARBA" id="ARBA00022833"/>
    </source>
</evidence>
<feature type="domain" description="BED-type" evidence="11">
    <location>
        <begin position="26"/>
        <end position="85"/>
    </location>
</feature>
<reference evidence="12" key="1">
    <citation type="submission" date="2022-11" db="EMBL/GenBank/DDBJ databases">
        <title>Centuries of genome instability and evolution in soft-shell clam transmissible cancer (bioRxiv).</title>
        <authorList>
            <person name="Hart S.F.M."/>
            <person name="Yonemitsu M.A."/>
            <person name="Giersch R.M."/>
            <person name="Beal B.F."/>
            <person name="Arriagada G."/>
            <person name="Davis B.W."/>
            <person name="Ostrander E.A."/>
            <person name="Goff S.P."/>
            <person name="Metzger M.J."/>
        </authorList>
    </citation>
    <scope>NUCLEOTIDE SEQUENCE</scope>
    <source>
        <strain evidence="12">MELC-2E11</strain>
        <tissue evidence="12">Siphon/mantle</tissue>
    </source>
</reference>
<dbReference type="PANTHER" id="PTHR46481">
    <property type="entry name" value="ZINC FINGER BED DOMAIN-CONTAINING PROTEIN 4"/>
    <property type="match status" value="1"/>
</dbReference>
<evidence type="ECO:0000256" key="2">
    <source>
        <dbReference type="ARBA" id="ARBA00022723"/>
    </source>
</evidence>
<keyword evidence="6" id="KW-0238">DNA-binding</keyword>
<evidence type="ECO:0000256" key="5">
    <source>
        <dbReference type="ARBA" id="ARBA00023015"/>
    </source>
</evidence>
<keyword evidence="13" id="KW-1185">Reference proteome</keyword>
<gene>
    <name evidence="12" type="ORF">MAR_024909</name>
</gene>
<feature type="region of interest" description="Disordered" evidence="10">
    <location>
        <begin position="482"/>
        <end position="510"/>
    </location>
</feature>
<dbReference type="InterPro" id="IPR036236">
    <property type="entry name" value="Znf_C2H2_sf"/>
</dbReference>
<evidence type="ECO:0000313" key="12">
    <source>
        <dbReference type="EMBL" id="WAR00537.1"/>
    </source>
</evidence>
<protein>
    <submittedName>
        <fullName evidence="12">ZBED1-like protein</fullName>
    </submittedName>
</protein>
<dbReference type="InterPro" id="IPR008906">
    <property type="entry name" value="HATC_C_dom"/>
</dbReference>
<dbReference type="SUPFAM" id="SSF57667">
    <property type="entry name" value="beta-beta-alpha zinc fingers"/>
    <property type="match status" value="1"/>
</dbReference>
<dbReference type="PANTHER" id="PTHR46481:SF10">
    <property type="entry name" value="ZINC FINGER BED DOMAIN-CONTAINING PROTEIN 39"/>
    <property type="match status" value="1"/>
</dbReference>
<evidence type="ECO:0000256" key="6">
    <source>
        <dbReference type="ARBA" id="ARBA00023125"/>
    </source>
</evidence>
<evidence type="ECO:0000256" key="3">
    <source>
        <dbReference type="ARBA" id="ARBA00022771"/>
    </source>
</evidence>
<dbReference type="Pfam" id="PF02892">
    <property type="entry name" value="zf-BED"/>
    <property type="match status" value="1"/>
</dbReference>
<keyword evidence="2" id="KW-0479">Metal-binding</keyword>
<evidence type="ECO:0000256" key="10">
    <source>
        <dbReference type="SAM" id="MobiDB-lite"/>
    </source>
</evidence>
<dbReference type="SMART" id="SM00614">
    <property type="entry name" value="ZnF_BED"/>
    <property type="match status" value="1"/>
</dbReference>
<dbReference type="InterPro" id="IPR003656">
    <property type="entry name" value="Znf_BED"/>
</dbReference>
<dbReference type="InterPro" id="IPR052035">
    <property type="entry name" value="ZnF_BED_domain_contain"/>
</dbReference>
<evidence type="ECO:0000256" key="1">
    <source>
        <dbReference type="ARBA" id="ARBA00004123"/>
    </source>
</evidence>
<organism evidence="12 13">
    <name type="scientific">Mya arenaria</name>
    <name type="common">Soft-shell clam</name>
    <dbReference type="NCBI Taxonomy" id="6604"/>
    <lineage>
        <taxon>Eukaryota</taxon>
        <taxon>Metazoa</taxon>
        <taxon>Spiralia</taxon>
        <taxon>Lophotrochozoa</taxon>
        <taxon>Mollusca</taxon>
        <taxon>Bivalvia</taxon>
        <taxon>Autobranchia</taxon>
        <taxon>Heteroconchia</taxon>
        <taxon>Euheterodonta</taxon>
        <taxon>Imparidentia</taxon>
        <taxon>Neoheterodontei</taxon>
        <taxon>Myida</taxon>
        <taxon>Myoidea</taxon>
        <taxon>Myidae</taxon>
        <taxon>Mya</taxon>
    </lineage>
</organism>
<keyword evidence="4" id="KW-0862">Zinc</keyword>
<accession>A0ABY7DVA2</accession>
<keyword evidence="3 9" id="KW-0863">Zinc-finger</keyword>
<feature type="compositionally biased region" description="Low complexity" evidence="10">
    <location>
        <begin position="482"/>
        <end position="497"/>
    </location>
</feature>